<dbReference type="PANTHER" id="PTHR11895:SF7">
    <property type="entry name" value="GLUTAMYL-TRNA(GLN) AMIDOTRANSFERASE SUBUNIT A, MITOCHONDRIAL"/>
    <property type="match status" value="1"/>
</dbReference>
<organism evidence="2">
    <name type="scientific">freshwater metagenome</name>
    <dbReference type="NCBI Taxonomy" id="449393"/>
    <lineage>
        <taxon>unclassified sequences</taxon>
        <taxon>metagenomes</taxon>
        <taxon>ecological metagenomes</taxon>
    </lineage>
</organism>
<gene>
    <name evidence="2" type="ORF">UFOPK2806_00681</name>
</gene>
<dbReference type="SUPFAM" id="SSF75304">
    <property type="entry name" value="Amidase signature (AS) enzymes"/>
    <property type="match status" value="1"/>
</dbReference>
<name>A0A6J6TDX5_9ZZZZ</name>
<dbReference type="InterPro" id="IPR023631">
    <property type="entry name" value="Amidase_dom"/>
</dbReference>
<dbReference type="InterPro" id="IPR020556">
    <property type="entry name" value="Amidase_CS"/>
</dbReference>
<dbReference type="PROSITE" id="PS00571">
    <property type="entry name" value="AMIDASES"/>
    <property type="match status" value="1"/>
</dbReference>
<protein>
    <submittedName>
        <fullName evidence="2">Unannotated protein</fullName>
    </submittedName>
</protein>
<dbReference type="EMBL" id="CAEZYY010000006">
    <property type="protein sequence ID" value="CAB4745601.1"/>
    <property type="molecule type" value="Genomic_DNA"/>
</dbReference>
<feature type="domain" description="Amidase" evidence="1">
    <location>
        <begin position="31"/>
        <end position="456"/>
    </location>
</feature>
<dbReference type="PANTHER" id="PTHR11895">
    <property type="entry name" value="TRANSAMIDASE"/>
    <property type="match status" value="1"/>
</dbReference>
<sequence>MQTNDMSDLTTFDGVGQAELVRSGQISPLGLVDAAIERIERVNPTINAVISERFERARAEARGALPDGPFRGVPFLVKDLGLMMADEPYYAGTRALKNIGYRADRDSALARRFREAGLVVLGRTNTPELGSVIATEPLSFGPTRNPWDTNRSTGGSSGGSAAAVAAGLVPMAHASDGGGSIRIPASACGLVGLKPSRGRISGSPGYDSWAGCTTDGIVSKTVRDSAAMLDFVSGYEMGDPFAAPPFTRPLSSEMRVATGQLRIGFLDHPIPTDLPRDPDCADAVDKAARMLAAVGHLVEPSYPGALEEHEAQMKHFSNIVAVSTASEIDKIAAILGREAGDDDIEPDALEFAQWGRSLTGLEYLESFEWLRLWSRRVVSWWDQYDLLLTPTLGAPPAEIGVLAGPGAGRRMVPWLQYTAQFNVTGQPAISLPLHWNTAGLPIGVQLVAAPFREDLLIRVASQLEAMFPWWNLRPPTRA</sequence>
<proteinExistence type="predicted"/>
<dbReference type="AlphaFoldDB" id="A0A6J6TDX5"/>
<evidence type="ECO:0000313" key="2">
    <source>
        <dbReference type="EMBL" id="CAB4745601.1"/>
    </source>
</evidence>
<dbReference type="Gene3D" id="3.90.1300.10">
    <property type="entry name" value="Amidase signature (AS) domain"/>
    <property type="match status" value="1"/>
</dbReference>
<accession>A0A6J6TDX5</accession>
<dbReference type="Pfam" id="PF01425">
    <property type="entry name" value="Amidase"/>
    <property type="match status" value="1"/>
</dbReference>
<dbReference type="InterPro" id="IPR036928">
    <property type="entry name" value="AS_sf"/>
</dbReference>
<reference evidence="2" key="1">
    <citation type="submission" date="2020-05" db="EMBL/GenBank/DDBJ databases">
        <authorList>
            <person name="Chiriac C."/>
            <person name="Salcher M."/>
            <person name="Ghai R."/>
            <person name="Kavagutti S V."/>
        </authorList>
    </citation>
    <scope>NUCLEOTIDE SEQUENCE</scope>
</reference>
<dbReference type="GO" id="GO:0003824">
    <property type="term" value="F:catalytic activity"/>
    <property type="evidence" value="ECO:0007669"/>
    <property type="project" value="InterPro"/>
</dbReference>
<dbReference type="InterPro" id="IPR000120">
    <property type="entry name" value="Amidase"/>
</dbReference>
<evidence type="ECO:0000259" key="1">
    <source>
        <dbReference type="Pfam" id="PF01425"/>
    </source>
</evidence>